<evidence type="ECO:0000256" key="6">
    <source>
        <dbReference type="ARBA" id="ARBA00023002"/>
    </source>
</evidence>
<proteinExistence type="inferred from homology"/>
<gene>
    <name evidence="11" type="primary">egsA</name>
    <name evidence="15" type="ORF">OdinLCB4_002405</name>
</gene>
<evidence type="ECO:0000256" key="1">
    <source>
        <dbReference type="ARBA" id="ARBA00022490"/>
    </source>
</evidence>
<dbReference type="PANTHER" id="PTHR43616">
    <property type="entry name" value="GLYCEROL DEHYDROGENASE"/>
    <property type="match status" value="1"/>
</dbReference>
<comment type="pathway">
    <text evidence="11">Membrane lipid metabolism; glycerophospholipid metabolism.</text>
</comment>
<keyword evidence="2 11" id="KW-0444">Lipid biosynthesis</keyword>
<evidence type="ECO:0000256" key="7">
    <source>
        <dbReference type="ARBA" id="ARBA00023027"/>
    </source>
</evidence>
<comment type="subcellular location">
    <subcellularLocation>
        <location evidence="11">Cytoplasm</location>
    </subcellularLocation>
</comment>
<name>A0AAF0D366_ODILC</name>
<dbReference type="GO" id="GO:0006650">
    <property type="term" value="P:glycerophospholipid metabolic process"/>
    <property type="evidence" value="ECO:0007669"/>
    <property type="project" value="UniProtKB-UniRule"/>
</dbReference>
<keyword evidence="10 11" id="KW-1208">Phospholipid metabolism</keyword>
<evidence type="ECO:0000256" key="14">
    <source>
        <dbReference type="PIRSR" id="PIRSR000112-3"/>
    </source>
</evidence>
<dbReference type="InterPro" id="IPR023002">
    <property type="entry name" value="G1P_dehydrogenase_arc"/>
</dbReference>
<sequence>MQLPREILVGPDAINDVRKILEKLGFHNRILILTGEKTKIIAGERVEKQLKEAGYKITLRIVGKASVEEANIVAGESLEDPPSVVIGIGGGSVIDMTKVVASKLSKPYISIPTTASHDGIASPRASIKGTDKVYSIEAEAPLAIIADTNIIRMAPYRFFASGCADLISNSTAVMDWRLAHLKTGEYFGDYAASLSNMAAEIIIKNAQMIKEFNDQSIRVVLEALISSGVAMSIAGSSRPASGSEHLFSHSIDLLTSNTALHGEKCGVGTIIAMYLHKGDWKLIRKTLKIIGAPTTAEELGLPKNILVEALLKAPGVRPDRYTIFNEVKLDYSKADRILKKIAII</sequence>
<evidence type="ECO:0000256" key="5">
    <source>
        <dbReference type="ARBA" id="ARBA00022857"/>
    </source>
</evidence>
<evidence type="ECO:0000256" key="10">
    <source>
        <dbReference type="ARBA" id="ARBA00023264"/>
    </source>
</evidence>
<keyword evidence="5 11" id="KW-0521">NADP</keyword>
<evidence type="ECO:0000256" key="3">
    <source>
        <dbReference type="ARBA" id="ARBA00022723"/>
    </source>
</evidence>
<feature type="binding site" evidence="12">
    <location>
        <position position="261"/>
    </location>
    <ligand>
        <name>glycerol</name>
        <dbReference type="ChEBI" id="CHEBI:17754"/>
    </ligand>
</feature>
<dbReference type="GO" id="GO:0050492">
    <property type="term" value="F:glycerol-1-phosphate dehydrogenase [NAD(P)+] activity"/>
    <property type="evidence" value="ECO:0007669"/>
    <property type="project" value="UniProtKB-UniRule"/>
</dbReference>
<dbReference type="PIRSF" id="PIRSF000112">
    <property type="entry name" value="Glycerol_dehydrogenase"/>
    <property type="match status" value="1"/>
</dbReference>
<dbReference type="HAMAP" id="MF_00497_A">
    <property type="entry name" value="G1P_dehydrogenase_A"/>
    <property type="match status" value="1"/>
</dbReference>
<dbReference type="InterPro" id="IPR032837">
    <property type="entry name" value="G1PDH"/>
</dbReference>
<evidence type="ECO:0000256" key="4">
    <source>
        <dbReference type="ARBA" id="ARBA00022833"/>
    </source>
</evidence>
<feature type="binding site" evidence="11">
    <location>
        <position position="118"/>
    </location>
    <ligand>
        <name>substrate</name>
    </ligand>
</feature>
<feature type="binding site" evidence="11 14">
    <location>
        <begin position="91"/>
        <end position="95"/>
    </location>
    <ligand>
        <name>NAD(+)</name>
        <dbReference type="ChEBI" id="CHEBI:57540"/>
    </ligand>
</feature>
<feature type="binding site" evidence="11">
    <location>
        <position position="261"/>
    </location>
    <ligand>
        <name>Zn(2+)</name>
        <dbReference type="ChEBI" id="CHEBI:29105"/>
        <note>catalytic</note>
    </ligand>
</feature>
<comment type="similarity">
    <text evidence="11">Belongs to the glycerol-1-phosphate dehydrogenase family.</text>
</comment>
<dbReference type="Proteomes" id="UP000186851">
    <property type="component" value="Chromosome"/>
</dbReference>
<dbReference type="GO" id="GO:0005737">
    <property type="term" value="C:cytoplasm"/>
    <property type="evidence" value="ECO:0007669"/>
    <property type="project" value="UniProtKB-SubCell"/>
</dbReference>
<protein>
    <recommendedName>
        <fullName evidence="11">Glycerol-1-phosphate dehydrogenase [NAD(P)+]</fullName>
        <shortName evidence="11">G1P dehydrogenase</shortName>
        <shortName evidence="11">G1PDH</shortName>
        <ecNumber evidence="11">1.1.1.261</ecNumber>
    </recommendedName>
    <alternativeName>
        <fullName evidence="11">Enantiomeric glycerophosphate synthase</fullName>
    </alternativeName>
    <alternativeName>
        <fullName evidence="11">sn-glycerol-1-phosphate dehydrogenase</fullName>
    </alternativeName>
</protein>
<dbReference type="EMBL" id="CP091871">
    <property type="protein sequence ID" value="WEU40789.1"/>
    <property type="molecule type" value="Genomic_DNA"/>
</dbReference>
<feature type="binding site" evidence="11">
    <location>
        <position position="165"/>
    </location>
    <ligand>
        <name>Zn(2+)</name>
        <dbReference type="ChEBI" id="CHEBI:29105"/>
        <note>catalytic</note>
    </ligand>
</feature>
<feature type="binding site" evidence="11">
    <location>
        <position position="165"/>
    </location>
    <ligand>
        <name>substrate</name>
    </ligand>
</feature>
<comment type="cofactor">
    <cofactor evidence="11 12">
        <name>Zn(2+)</name>
        <dbReference type="ChEBI" id="CHEBI:29105"/>
    </cofactor>
    <text evidence="11 12">Binds 1 zinc ion per subunit.</text>
</comment>
<feature type="binding site" evidence="13">
    <location>
        <position position="118"/>
    </location>
    <ligand>
        <name>glycerol</name>
        <dbReference type="ChEBI" id="CHEBI:17754"/>
    </ligand>
</feature>
<feature type="binding site" evidence="11">
    <location>
        <position position="245"/>
    </location>
    <ligand>
        <name>Zn(2+)</name>
        <dbReference type="ChEBI" id="CHEBI:29105"/>
        <note>catalytic</note>
    </ligand>
</feature>
<comment type="catalytic activity">
    <reaction evidence="11">
        <text>sn-glycerol 1-phosphate + NADP(+) = dihydroxyacetone phosphate + NADPH + H(+)</text>
        <dbReference type="Rhea" id="RHEA:21416"/>
        <dbReference type="ChEBI" id="CHEBI:15378"/>
        <dbReference type="ChEBI" id="CHEBI:57642"/>
        <dbReference type="ChEBI" id="CHEBI:57685"/>
        <dbReference type="ChEBI" id="CHEBI:57783"/>
        <dbReference type="ChEBI" id="CHEBI:58349"/>
        <dbReference type="EC" id="1.1.1.261"/>
    </reaction>
</comment>
<reference evidence="15" key="1">
    <citation type="journal article" date="2017" name="Nature">
        <title>Asgard archaea illuminate the origin of eukaryotic cellular complexity.</title>
        <authorList>
            <person name="Zaremba-Niedzwiedzka K."/>
            <person name="Caceres E.F."/>
            <person name="Saw J.H."/>
            <person name="Backstrom D."/>
            <person name="Juzokaite L."/>
            <person name="Vancaester E."/>
            <person name="Seitz K.W."/>
            <person name="Anantharaman K."/>
            <person name="Starnawski P."/>
            <person name="Kjeldsen K.U."/>
            <person name="Scott M.B."/>
            <person name="Nunoura T."/>
            <person name="Banfield J.F."/>
            <person name="Schramm A."/>
            <person name="Baker B.J."/>
            <person name="Spang A."/>
            <person name="Ettema T.J.G."/>
        </authorList>
    </citation>
    <scope>NUCLEOTIDE SEQUENCE</scope>
    <source>
        <strain evidence="15">LCB_4</strain>
    </source>
</reference>
<dbReference type="InterPro" id="IPR016205">
    <property type="entry name" value="Glycerol_DH"/>
</dbReference>
<reference evidence="15" key="2">
    <citation type="journal article" date="2022" name="Nat. Microbiol.">
        <title>A closed Candidatus Odinarchaeum chromosome exposes Asgard archaeal viruses.</title>
        <authorList>
            <person name="Tamarit D."/>
            <person name="Caceres E.F."/>
            <person name="Krupovic M."/>
            <person name="Nijland R."/>
            <person name="Eme L."/>
            <person name="Robinson N.P."/>
            <person name="Ettema T.J.G."/>
        </authorList>
    </citation>
    <scope>NUCLEOTIDE SEQUENCE</scope>
    <source>
        <strain evidence="15">LCB_4</strain>
    </source>
</reference>
<dbReference type="SUPFAM" id="SSF56796">
    <property type="entry name" value="Dehydroquinate synthase-like"/>
    <property type="match status" value="1"/>
</dbReference>
<evidence type="ECO:0000256" key="9">
    <source>
        <dbReference type="ARBA" id="ARBA00023209"/>
    </source>
</evidence>
<comment type="function">
    <text evidence="11">Catalyzes the NAD(P)H-dependent reduction of dihydroxyacetonephosphate (DHAP or glycerone phosphate) to glycerol 1-phosphate (G1P). The G1P thus generated is used as the glycerophosphate backbone of phospholipids in the cellular membranes of Archaea.</text>
</comment>
<dbReference type="CDD" id="cd08173">
    <property type="entry name" value="Gro1PDH"/>
    <property type="match status" value="1"/>
</dbReference>
<dbReference type="Gene3D" id="1.20.1090.10">
    <property type="entry name" value="Dehydroquinate synthase-like - alpha domain"/>
    <property type="match status" value="1"/>
</dbReference>
<comment type="catalytic activity">
    <reaction evidence="11">
        <text>sn-glycerol 1-phosphate + NAD(+) = dihydroxyacetone phosphate + NADH + H(+)</text>
        <dbReference type="Rhea" id="RHEA:21412"/>
        <dbReference type="ChEBI" id="CHEBI:15378"/>
        <dbReference type="ChEBI" id="CHEBI:57540"/>
        <dbReference type="ChEBI" id="CHEBI:57642"/>
        <dbReference type="ChEBI" id="CHEBI:57685"/>
        <dbReference type="ChEBI" id="CHEBI:57945"/>
        <dbReference type="EC" id="1.1.1.261"/>
    </reaction>
</comment>
<dbReference type="EC" id="1.1.1.261" evidence="11"/>
<dbReference type="Pfam" id="PF13685">
    <property type="entry name" value="Fe-ADH_2"/>
    <property type="match status" value="1"/>
</dbReference>
<dbReference type="KEGG" id="oyw:OdinLCB4_002405"/>
<keyword evidence="3 11" id="KW-0479">Metal-binding</keyword>
<feature type="binding site" evidence="12">
    <location>
        <position position="165"/>
    </location>
    <ligand>
        <name>glycerol</name>
        <dbReference type="ChEBI" id="CHEBI:17754"/>
    </ligand>
</feature>
<feature type="binding site" evidence="11 14">
    <location>
        <position position="122"/>
    </location>
    <ligand>
        <name>NAD(+)</name>
        <dbReference type="ChEBI" id="CHEBI:57540"/>
    </ligand>
</feature>
<dbReference type="AlphaFoldDB" id="A0AAF0D366"/>
<dbReference type="NCBIfam" id="NF002022">
    <property type="entry name" value="PRK00843.1"/>
    <property type="match status" value="1"/>
</dbReference>
<organism evidence="15 16">
    <name type="scientific">Odinarchaeota yellowstonii (strain LCB_4)</name>
    <dbReference type="NCBI Taxonomy" id="1841599"/>
    <lineage>
        <taxon>Archaea</taxon>
        <taxon>Promethearchaeati</taxon>
        <taxon>Candidatus Odinarchaeota</taxon>
        <taxon>Candidatus Odinarchaeia</taxon>
        <taxon>Candidatus Odinarchaeales</taxon>
        <taxon>Candidatus Odinarchaeaceae</taxon>
        <taxon>Candidatus Odinarchaeum</taxon>
    </lineage>
</organism>
<evidence type="ECO:0000313" key="16">
    <source>
        <dbReference type="Proteomes" id="UP000186851"/>
    </source>
</evidence>
<feature type="binding site" evidence="11 14">
    <location>
        <begin position="113"/>
        <end position="116"/>
    </location>
    <ligand>
        <name>NAD(+)</name>
        <dbReference type="ChEBI" id="CHEBI:57540"/>
    </ligand>
</feature>
<keyword evidence="8 11" id="KW-0443">Lipid metabolism</keyword>
<feature type="binding site" evidence="12">
    <location>
        <position position="245"/>
    </location>
    <ligand>
        <name>glycerol</name>
        <dbReference type="ChEBI" id="CHEBI:17754"/>
    </ligand>
</feature>
<evidence type="ECO:0000313" key="15">
    <source>
        <dbReference type="EMBL" id="WEU40789.1"/>
    </source>
</evidence>
<keyword evidence="7 11" id="KW-0520">NAD</keyword>
<evidence type="ECO:0000256" key="12">
    <source>
        <dbReference type="PIRSR" id="PIRSR000112-1"/>
    </source>
</evidence>
<evidence type="ECO:0000256" key="8">
    <source>
        <dbReference type="ARBA" id="ARBA00023098"/>
    </source>
</evidence>
<evidence type="ECO:0000256" key="13">
    <source>
        <dbReference type="PIRSR" id="PIRSR000112-2"/>
    </source>
</evidence>
<dbReference type="PANTHER" id="PTHR43616:SF5">
    <property type="entry name" value="GLYCEROL DEHYDROGENASE 1"/>
    <property type="match status" value="1"/>
</dbReference>
<keyword evidence="4 11" id="KW-0862">Zinc</keyword>
<dbReference type="GO" id="GO:0008654">
    <property type="term" value="P:phospholipid biosynthetic process"/>
    <property type="evidence" value="ECO:0007669"/>
    <property type="project" value="UniProtKB-KW"/>
</dbReference>
<keyword evidence="9 11" id="KW-0594">Phospholipid biosynthesis</keyword>
<keyword evidence="6 11" id="KW-0560">Oxidoreductase</keyword>
<dbReference type="Gene3D" id="3.40.50.1970">
    <property type="match status" value="1"/>
</dbReference>
<accession>A0AAF0D366</accession>
<evidence type="ECO:0000256" key="2">
    <source>
        <dbReference type="ARBA" id="ARBA00022516"/>
    </source>
</evidence>
<keyword evidence="1 11" id="KW-0963">Cytoplasm</keyword>
<dbReference type="GO" id="GO:0046872">
    <property type="term" value="F:metal ion binding"/>
    <property type="evidence" value="ECO:0007669"/>
    <property type="project" value="UniProtKB-KW"/>
</dbReference>
<feature type="binding site" evidence="11">
    <location>
        <position position="249"/>
    </location>
    <ligand>
        <name>substrate</name>
    </ligand>
</feature>
<evidence type="ECO:0000256" key="11">
    <source>
        <dbReference type="HAMAP-Rule" id="MF_00497"/>
    </source>
</evidence>